<reference evidence="1" key="1">
    <citation type="submission" date="2021-06" db="EMBL/GenBank/DDBJ databases">
        <authorList>
            <person name="Kallberg Y."/>
            <person name="Tangrot J."/>
            <person name="Rosling A."/>
        </authorList>
    </citation>
    <scope>NUCLEOTIDE SEQUENCE</scope>
    <source>
        <strain evidence="1">IN212</strain>
    </source>
</reference>
<protein>
    <submittedName>
        <fullName evidence="1">18847_t:CDS:1</fullName>
    </submittedName>
</protein>
<proteinExistence type="predicted"/>
<dbReference type="OrthoDB" id="2440004at2759"/>
<name>A0A9N9F2M1_9GLOM</name>
<keyword evidence="2" id="KW-1185">Reference proteome</keyword>
<accession>A0A9N9F2M1</accession>
<organism evidence="1 2">
    <name type="scientific">Racocetra fulgida</name>
    <dbReference type="NCBI Taxonomy" id="60492"/>
    <lineage>
        <taxon>Eukaryota</taxon>
        <taxon>Fungi</taxon>
        <taxon>Fungi incertae sedis</taxon>
        <taxon>Mucoromycota</taxon>
        <taxon>Glomeromycotina</taxon>
        <taxon>Glomeromycetes</taxon>
        <taxon>Diversisporales</taxon>
        <taxon>Gigasporaceae</taxon>
        <taxon>Racocetra</taxon>
    </lineage>
</organism>
<gene>
    <name evidence="1" type="ORF">RFULGI_LOCUS2653</name>
</gene>
<evidence type="ECO:0000313" key="2">
    <source>
        <dbReference type="Proteomes" id="UP000789396"/>
    </source>
</evidence>
<evidence type="ECO:0000313" key="1">
    <source>
        <dbReference type="EMBL" id="CAG8505732.1"/>
    </source>
</evidence>
<dbReference type="EMBL" id="CAJVPZ010002073">
    <property type="protein sequence ID" value="CAG8505732.1"/>
    <property type="molecule type" value="Genomic_DNA"/>
</dbReference>
<comment type="caution">
    <text evidence="1">The sequence shown here is derived from an EMBL/GenBank/DDBJ whole genome shotgun (WGS) entry which is preliminary data.</text>
</comment>
<dbReference type="Proteomes" id="UP000789396">
    <property type="component" value="Unassembled WGS sequence"/>
</dbReference>
<dbReference type="AlphaFoldDB" id="A0A9N9F2M1"/>
<sequence length="184" mass="21984">MINIQGQKLSKRIVNQHKKAEKYLYDKTGVIIGKSYFKIKRTYKPKKAQYRGLNQSYKKLNEDKDLDEYETLDICEEVNKYNELNICEELNEYNEELDYEALDELKKIELEQKQIVSIDELVRNIDEQQKQYQMQQVVWIEDGGEELWAPSLDYTLNNKEFIALTKFYQANLNQPIVEVSSYFI</sequence>